<dbReference type="Proteomes" id="UP000266568">
    <property type="component" value="Unassembled WGS sequence"/>
</dbReference>
<feature type="transmembrane region" description="Helical" evidence="1">
    <location>
        <begin position="29"/>
        <end position="53"/>
    </location>
</feature>
<accession>A0A397NQE4</accession>
<name>A0A397NQE4_9SPHN</name>
<gene>
    <name evidence="2" type="ORF">DFR49_3803</name>
</gene>
<dbReference type="EMBL" id="QXDC01000004">
    <property type="protein sequence ID" value="RIA37913.1"/>
    <property type="molecule type" value="Genomic_DNA"/>
</dbReference>
<keyword evidence="1" id="KW-1133">Transmembrane helix</keyword>
<keyword evidence="1" id="KW-0472">Membrane</keyword>
<keyword evidence="1" id="KW-0812">Transmembrane</keyword>
<protein>
    <submittedName>
        <fullName evidence="2">Uncharacterized protein</fullName>
    </submittedName>
</protein>
<sequence>MAEALGFLIELLLLPWEDGPRWRKSWKAWAIWLANLMLFLGTICAAIGLAIVLMR</sequence>
<dbReference type="RefSeq" id="WP_170151053.1">
    <property type="nucleotide sequence ID" value="NZ_QXDC01000004.1"/>
</dbReference>
<evidence type="ECO:0000313" key="2">
    <source>
        <dbReference type="EMBL" id="RIA37913.1"/>
    </source>
</evidence>
<dbReference type="AlphaFoldDB" id="A0A397NQE4"/>
<keyword evidence="3" id="KW-1185">Reference proteome</keyword>
<organism evidence="2 3">
    <name type="scientific">Hephaestia caeni</name>
    <dbReference type="NCBI Taxonomy" id="645617"/>
    <lineage>
        <taxon>Bacteria</taxon>
        <taxon>Pseudomonadati</taxon>
        <taxon>Pseudomonadota</taxon>
        <taxon>Alphaproteobacteria</taxon>
        <taxon>Sphingomonadales</taxon>
        <taxon>Sphingomonadaceae</taxon>
        <taxon>Hephaestia</taxon>
    </lineage>
</organism>
<comment type="caution">
    <text evidence="2">The sequence shown here is derived from an EMBL/GenBank/DDBJ whole genome shotgun (WGS) entry which is preliminary data.</text>
</comment>
<proteinExistence type="predicted"/>
<evidence type="ECO:0000313" key="3">
    <source>
        <dbReference type="Proteomes" id="UP000266568"/>
    </source>
</evidence>
<reference evidence="2 3" key="1">
    <citation type="submission" date="2018-08" db="EMBL/GenBank/DDBJ databases">
        <title>Genomic Encyclopedia of Type Strains, Phase IV (KMG-IV): sequencing the most valuable type-strain genomes for metagenomic binning, comparative biology and taxonomic classification.</title>
        <authorList>
            <person name="Goeker M."/>
        </authorList>
    </citation>
    <scope>NUCLEOTIDE SEQUENCE [LARGE SCALE GENOMIC DNA]</scope>
    <source>
        <strain evidence="2 3">DSM 25527</strain>
    </source>
</reference>
<evidence type="ECO:0000256" key="1">
    <source>
        <dbReference type="SAM" id="Phobius"/>
    </source>
</evidence>